<dbReference type="GO" id="GO:0016779">
    <property type="term" value="F:nucleotidyltransferase activity"/>
    <property type="evidence" value="ECO:0007669"/>
    <property type="project" value="UniProtKB-KW"/>
</dbReference>
<keyword evidence="13" id="KW-0963">Cytoplasm</keyword>
<evidence type="ECO:0000313" key="15">
    <source>
        <dbReference type="EMBL" id="MBN2964693.1"/>
    </source>
</evidence>
<comment type="catalytic activity">
    <reaction evidence="11 12">
        <text>nicotinate beta-D-ribonucleotide + ATP + H(+) = deamido-NAD(+) + diphosphate</text>
        <dbReference type="Rhea" id="RHEA:22860"/>
        <dbReference type="ChEBI" id="CHEBI:15378"/>
        <dbReference type="ChEBI" id="CHEBI:30616"/>
        <dbReference type="ChEBI" id="CHEBI:33019"/>
        <dbReference type="ChEBI" id="CHEBI:57502"/>
        <dbReference type="ChEBI" id="CHEBI:58437"/>
        <dbReference type="EC" id="2.7.7.18"/>
    </reaction>
</comment>
<comment type="subcellular location">
    <subcellularLocation>
        <location evidence="13">Cytoplasm</location>
    </subcellularLocation>
</comment>
<keyword evidence="13" id="KW-0678">Repressor</keyword>
<comment type="caution">
    <text evidence="15">The sequence shown here is derived from an EMBL/GenBank/DDBJ whole genome shotgun (WGS) entry which is preliminary data.</text>
</comment>
<dbReference type="PANTHER" id="PTHR39321:SF3">
    <property type="entry name" value="PHOSPHOPANTETHEINE ADENYLYLTRANSFERASE"/>
    <property type="match status" value="1"/>
</dbReference>
<reference evidence="15 16" key="2">
    <citation type="submission" date="2021-02" db="EMBL/GenBank/DDBJ databases">
        <title>Sulfurospirillum tamanensis sp. nov.</title>
        <authorList>
            <person name="Frolova A."/>
            <person name="Merkel A."/>
            <person name="Slobodkin A."/>
        </authorList>
    </citation>
    <scope>NUCLEOTIDE SEQUENCE [LARGE SCALE GENOMIC DNA]</scope>
    <source>
        <strain evidence="15 16">T05b</strain>
    </source>
</reference>
<keyword evidence="10 12" id="KW-0520">NAD</keyword>
<reference evidence="15 16" key="3">
    <citation type="submission" date="2021-02" db="EMBL/GenBank/DDBJ databases">
        <authorList>
            <person name="Merkel A.Y."/>
        </authorList>
    </citation>
    <scope>NUCLEOTIDE SEQUENCE [LARGE SCALE GENOMIC DNA]</scope>
    <source>
        <strain evidence="15 16">T05b</strain>
    </source>
</reference>
<dbReference type="RefSeq" id="WP_205459242.1">
    <property type="nucleotide sequence ID" value="NZ_JAFHKK010000015.1"/>
</dbReference>
<comment type="subunit">
    <text evidence="13">Interacts with ribosomal protein uL14 (rplN).</text>
</comment>
<dbReference type="InterPro" id="IPR005248">
    <property type="entry name" value="NadD/NMNAT"/>
</dbReference>
<evidence type="ECO:0000256" key="9">
    <source>
        <dbReference type="ARBA" id="ARBA00022840"/>
    </source>
</evidence>
<evidence type="ECO:0000256" key="5">
    <source>
        <dbReference type="ARBA" id="ARBA00022642"/>
    </source>
</evidence>
<name>A0ABS2WSW6_9BACT</name>
<dbReference type="NCBIfam" id="TIGR00482">
    <property type="entry name" value="nicotinate (nicotinamide) nucleotide adenylyltransferase"/>
    <property type="match status" value="1"/>
</dbReference>
<keyword evidence="16" id="KW-1185">Reference proteome</keyword>
<keyword evidence="6 12" id="KW-0808">Transferase</keyword>
<dbReference type="HAMAP" id="MF_00244">
    <property type="entry name" value="NaMN_adenylyltr"/>
    <property type="match status" value="1"/>
</dbReference>
<keyword evidence="8 12" id="KW-0547">Nucleotide-binding</keyword>
<evidence type="ECO:0000313" key="16">
    <source>
        <dbReference type="Proteomes" id="UP000703590"/>
    </source>
</evidence>
<dbReference type="Gene3D" id="3.30.460.10">
    <property type="entry name" value="Beta Polymerase, domain 2"/>
    <property type="match status" value="1"/>
</dbReference>
<evidence type="ECO:0000256" key="1">
    <source>
        <dbReference type="ARBA" id="ARBA00002324"/>
    </source>
</evidence>
<feature type="domain" description="Cytidyltransferase-like" evidence="14">
    <location>
        <begin position="5"/>
        <end position="155"/>
    </location>
</feature>
<dbReference type="InterPro" id="IPR043519">
    <property type="entry name" value="NT_sf"/>
</dbReference>
<sequence length="287" mass="32436">MKLAIFGGSFDPPHTGHEAIITAALKHLTPDLLVVVPTWLNPFKTAVSAPANLRLAWVHKAWGHLPHVEICPFEVEQARAVPSIETVKHLCSTYQPSHIFLIIGEDNLASLGTWNSFQELSRLVEFVVATRGGKLKTSLKKLSINVTISSSKLREHLDASKLPKPIVVDVLNYYHTRKPMKERIERIVALLDDKKAENIQVFDMHGKEYFVEQVVIATTLGERHGASLLDELREVLKPLGEEFLHVDPASEWVVVDLGDILVHLMTPAYRARYNLEEFLSDFERQKM</sequence>
<dbReference type="InterPro" id="IPR004821">
    <property type="entry name" value="Cyt_trans-like"/>
</dbReference>
<dbReference type="HAMAP" id="MF_01477">
    <property type="entry name" value="Iojap_RsfS"/>
    <property type="match status" value="1"/>
</dbReference>
<dbReference type="SUPFAM" id="SSF52374">
    <property type="entry name" value="Nucleotidylyl transferase"/>
    <property type="match status" value="1"/>
</dbReference>
<evidence type="ECO:0000256" key="8">
    <source>
        <dbReference type="ARBA" id="ARBA00022741"/>
    </source>
</evidence>
<dbReference type="Proteomes" id="UP000703590">
    <property type="component" value="Unassembled WGS sequence"/>
</dbReference>
<evidence type="ECO:0000256" key="13">
    <source>
        <dbReference type="HAMAP-Rule" id="MF_01477"/>
    </source>
</evidence>
<evidence type="ECO:0000256" key="12">
    <source>
        <dbReference type="HAMAP-Rule" id="MF_00244"/>
    </source>
</evidence>
<keyword evidence="5 12" id="KW-0662">Pyridine nucleotide biosynthesis</keyword>
<accession>A0ABS2WSW6</accession>
<evidence type="ECO:0000256" key="3">
    <source>
        <dbReference type="ARBA" id="ARBA00009014"/>
    </source>
</evidence>
<comment type="similarity">
    <text evidence="3 12">Belongs to the NadD family.</text>
</comment>
<evidence type="ECO:0000256" key="2">
    <source>
        <dbReference type="ARBA" id="ARBA00005019"/>
    </source>
</evidence>
<dbReference type="CDD" id="cd02165">
    <property type="entry name" value="NMNAT"/>
    <property type="match status" value="1"/>
</dbReference>
<keyword evidence="7 12" id="KW-0548">Nucleotidyltransferase</keyword>
<evidence type="ECO:0000256" key="6">
    <source>
        <dbReference type="ARBA" id="ARBA00022679"/>
    </source>
</evidence>
<dbReference type="EC" id="2.7.7.18" evidence="12"/>
<evidence type="ECO:0000256" key="10">
    <source>
        <dbReference type="ARBA" id="ARBA00023027"/>
    </source>
</evidence>
<comment type="similarity">
    <text evidence="4 13">Belongs to the Iojap/RsfS family.</text>
</comment>
<evidence type="ECO:0000256" key="4">
    <source>
        <dbReference type="ARBA" id="ARBA00010574"/>
    </source>
</evidence>
<dbReference type="Gene3D" id="3.40.50.620">
    <property type="entry name" value="HUPs"/>
    <property type="match status" value="1"/>
</dbReference>
<keyword evidence="13" id="KW-0810">Translation regulation</keyword>
<comment type="pathway">
    <text evidence="2 12">Cofactor biosynthesis; NAD(+) biosynthesis; deamido-NAD(+) from nicotinate D-ribonucleotide: step 1/1.</text>
</comment>
<dbReference type="Pfam" id="PF02410">
    <property type="entry name" value="RsfS"/>
    <property type="match status" value="1"/>
</dbReference>
<comment type="function">
    <text evidence="13">Functions as a ribosomal silencing factor. Interacts with ribosomal protein uL14 (rplN), blocking formation of intersubunit bridge B8. Prevents association of the 30S and 50S ribosomal subunits and the formation of functional ribosomes, thus repressing translation.</text>
</comment>
<dbReference type="InterPro" id="IPR014729">
    <property type="entry name" value="Rossmann-like_a/b/a_fold"/>
</dbReference>
<organism evidence="15 16">
    <name type="scientific">Sulfurospirillum tamanense</name>
    <dbReference type="NCBI Taxonomy" id="2813362"/>
    <lineage>
        <taxon>Bacteria</taxon>
        <taxon>Pseudomonadati</taxon>
        <taxon>Campylobacterota</taxon>
        <taxon>Epsilonproteobacteria</taxon>
        <taxon>Campylobacterales</taxon>
        <taxon>Sulfurospirillaceae</taxon>
        <taxon>Sulfurospirillum</taxon>
    </lineage>
</organism>
<evidence type="ECO:0000256" key="7">
    <source>
        <dbReference type="ARBA" id="ARBA00022695"/>
    </source>
</evidence>
<keyword evidence="9 12" id="KW-0067">ATP-binding</keyword>
<comment type="function">
    <text evidence="1 12">Catalyzes the reversible adenylation of nicotinate mononucleotide (NaMN) to nicotinic acid adenine dinucleotide (NaAD).</text>
</comment>
<dbReference type="NCBIfam" id="TIGR00090">
    <property type="entry name" value="rsfS_iojap_ybeB"/>
    <property type="match status" value="1"/>
</dbReference>
<dbReference type="Pfam" id="PF01467">
    <property type="entry name" value="CTP_transf_like"/>
    <property type="match status" value="1"/>
</dbReference>
<dbReference type="PANTHER" id="PTHR39321">
    <property type="entry name" value="NICOTINATE-NUCLEOTIDE ADENYLYLTRANSFERASE-RELATED"/>
    <property type="match status" value="1"/>
</dbReference>
<gene>
    <name evidence="12 15" type="primary">nadD</name>
    <name evidence="13" type="synonym">rsfS</name>
    <name evidence="15" type="ORF">JWV37_07865</name>
</gene>
<evidence type="ECO:0000256" key="11">
    <source>
        <dbReference type="ARBA" id="ARBA00048721"/>
    </source>
</evidence>
<reference evidence="16" key="1">
    <citation type="submission" date="2021-02" db="EMBL/GenBank/DDBJ databases">
        <title>Sulfurospirillum tamanensis sp. nov.</title>
        <authorList>
            <person name="Merkel A.Y."/>
        </authorList>
    </citation>
    <scope>NUCLEOTIDE SEQUENCE [LARGE SCALE GENOMIC DNA]</scope>
    <source>
        <strain evidence="16">T05b</strain>
    </source>
</reference>
<proteinExistence type="inferred from homology"/>
<dbReference type="InterPro" id="IPR004394">
    <property type="entry name" value="Iojap/RsfS/C7orf30"/>
</dbReference>
<protein>
    <recommendedName>
        <fullName evidence="12 13">Multifunctional fusion protein</fullName>
    </recommendedName>
    <domain>
        <recommendedName>
            <fullName evidence="12">Probable nicotinate-nucleotide adenylyltransferase</fullName>
            <ecNumber evidence="12">2.7.7.18</ecNumber>
        </recommendedName>
        <alternativeName>
            <fullName evidence="12">Deamido-NAD(+) diphosphorylase</fullName>
        </alternativeName>
        <alternativeName>
            <fullName evidence="12">Deamido-NAD(+) pyrophosphorylase</fullName>
        </alternativeName>
        <alternativeName>
            <fullName evidence="12">Nicotinate mononucleotide adenylyltransferase</fullName>
            <shortName evidence="12">NaMN adenylyltransferase</shortName>
        </alternativeName>
    </domain>
    <domain>
        <recommendedName>
            <fullName evidence="13">Ribosomal silencing factor RsfS</fullName>
        </recommendedName>
    </domain>
</protein>
<evidence type="ECO:0000259" key="14">
    <source>
        <dbReference type="Pfam" id="PF01467"/>
    </source>
</evidence>
<dbReference type="SUPFAM" id="SSF81301">
    <property type="entry name" value="Nucleotidyltransferase"/>
    <property type="match status" value="1"/>
</dbReference>
<dbReference type="EMBL" id="JAFHKK010000015">
    <property type="protein sequence ID" value="MBN2964693.1"/>
    <property type="molecule type" value="Genomic_DNA"/>
</dbReference>